<name>A0A0T6B2V3_9SCAR</name>
<dbReference type="OrthoDB" id="6220758at2759"/>
<evidence type="ECO:0000256" key="7">
    <source>
        <dbReference type="ARBA" id="ARBA00074635"/>
    </source>
</evidence>
<keyword evidence="5" id="KW-0206">Cytoskeleton</keyword>
<dbReference type="Pfam" id="PF00022">
    <property type="entry name" value="Actin"/>
    <property type="match status" value="1"/>
</dbReference>
<evidence type="ECO:0000313" key="9">
    <source>
        <dbReference type="EMBL" id="KRT81689.1"/>
    </source>
</evidence>
<organism evidence="9 10">
    <name type="scientific">Oryctes borbonicus</name>
    <dbReference type="NCBI Taxonomy" id="1629725"/>
    <lineage>
        <taxon>Eukaryota</taxon>
        <taxon>Metazoa</taxon>
        <taxon>Ecdysozoa</taxon>
        <taxon>Arthropoda</taxon>
        <taxon>Hexapoda</taxon>
        <taxon>Insecta</taxon>
        <taxon>Pterygota</taxon>
        <taxon>Neoptera</taxon>
        <taxon>Endopterygota</taxon>
        <taxon>Coleoptera</taxon>
        <taxon>Polyphaga</taxon>
        <taxon>Scarabaeiformia</taxon>
        <taxon>Scarabaeidae</taxon>
        <taxon>Dynastinae</taxon>
        <taxon>Oryctes</taxon>
    </lineage>
</organism>
<evidence type="ECO:0000256" key="6">
    <source>
        <dbReference type="ARBA" id="ARBA00023242"/>
    </source>
</evidence>
<evidence type="ECO:0000256" key="2">
    <source>
        <dbReference type="ARBA" id="ARBA00004245"/>
    </source>
</evidence>
<dbReference type="Gene3D" id="3.30.420.40">
    <property type="match status" value="2"/>
</dbReference>
<dbReference type="FunFam" id="3.30.420.40:FF:000058">
    <property type="entry name" value="Putative actin-related protein 5"/>
    <property type="match status" value="1"/>
</dbReference>
<evidence type="ECO:0000256" key="4">
    <source>
        <dbReference type="ARBA" id="ARBA00022490"/>
    </source>
</evidence>
<dbReference type="PANTHER" id="PTHR11937">
    <property type="entry name" value="ACTIN"/>
    <property type="match status" value="1"/>
</dbReference>
<dbReference type="InterPro" id="IPR043129">
    <property type="entry name" value="ATPase_NBD"/>
</dbReference>
<dbReference type="EMBL" id="LJIG01016075">
    <property type="protein sequence ID" value="KRT81689.1"/>
    <property type="molecule type" value="Genomic_DNA"/>
</dbReference>
<proteinExistence type="inferred from homology"/>
<dbReference type="Proteomes" id="UP000051574">
    <property type="component" value="Unassembled WGS sequence"/>
</dbReference>
<evidence type="ECO:0000256" key="3">
    <source>
        <dbReference type="ARBA" id="ARBA00005665"/>
    </source>
</evidence>
<dbReference type="Gene3D" id="3.90.640.10">
    <property type="entry name" value="Actin, Chain A, domain 4"/>
    <property type="match status" value="1"/>
</dbReference>
<dbReference type="CDD" id="cd10210">
    <property type="entry name" value="ASKHA_NBD_Arp6"/>
    <property type="match status" value="1"/>
</dbReference>
<accession>A0A0T6B2V3</accession>
<sequence>MESPHKRLRIENKPYPFMRNYIPKRRSHLDGSLGNKQKNGELIPHVYIFDSGGHTIKVGNASLKEPVIIPNCIMKAKSERKRLFIGNQIEDCRDLSGLYYLLPCERGYITKWDVQKPVWDYVFQNHPVQDEPLIMTQPIYNFRSIQECLDEIFFEEYEVKSMVRVNSVDLARYEYAYKKGTDTSCIIVDSGYSCTYIVPYINGKKYYPAMRRIDVGGKLLTNYLKDILSYRQLHVMEETYVINQVKEDACFMSRCLKDDMKIAKFSDERNTILRNYILPDFNNIRRGYIQSPGDKNTALPENCQILRLNNERFTVPELLLRPSNIGMQSMGIPEMLAKCILKCPKSEWPELMKNIILTGGNTKFPGYHERLYVDLRSYTPCHLPIEIHGAENPITYPWHGGKQFARDPKFQSLLVSKHEYEEYGSKITYKKFNDWTTAEIKSKDAEIEIKPKRISILENLRGLDLFGKGGEEIEEKIPEPPPPPPPLKIEPPKKPP</sequence>
<keyword evidence="4" id="KW-0963">Cytoplasm</keyword>
<comment type="similarity">
    <text evidence="3">Belongs to the actin family. ARP6 subfamily.</text>
</comment>
<comment type="subcellular location">
    <subcellularLocation>
        <location evidence="2">Cytoplasm</location>
        <location evidence="2">Cytoskeleton</location>
    </subcellularLocation>
    <subcellularLocation>
        <location evidence="1">Nucleus</location>
    </subcellularLocation>
</comment>
<feature type="region of interest" description="Disordered" evidence="8">
    <location>
        <begin position="470"/>
        <end position="496"/>
    </location>
</feature>
<dbReference type="GO" id="GO:0005634">
    <property type="term" value="C:nucleus"/>
    <property type="evidence" value="ECO:0007669"/>
    <property type="project" value="UniProtKB-SubCell"/>
</dbReference>
<dbReference type="FunFam" id="2.30.36.70:FF:000003">
    <property type="entry name" value="Actin-related protein 6"/>
    <property type="match status" value="1"/>
</dbReference>
<dbReference type="GO" id="GO:0005856">
    <property type="term" value="C:cytoskeleton"/>
    <property type="evidence" value="ECO:0007669"/>
    <property type="project" value="UniProtKB-SubCell"/>
</dbReference>
<gene>
    <name evidence="9" type="ORF">AMK59_5483</name>
</gene>
<keyword evidence="10" id="KW-1185">Reference proteome</keyword>
<feature type="compositionally biased region" description="Pro residues" evidence="8">
    <location>
        <begin position="479"/>
        <end position="489"/>
    </location>
</feature>
<keyword evidence="6" id="KW-0539">Nucleus</keyword>
<dbReference type="SUPFAM" id="SSF53067">
    <property type="entry name" value="Actin-like ATPase domain"/>
    <property type="match status" value="2"/>
</dbReference>
<feature type="non-terminal residue" evidence="9">
    <location>
        <position position="496"/>
    </location>
</feature>
<dbReference type="Gene3D" id="2.30.36.70">
    <property type="entry name" value="Actin, Chain A, domain 2"/>
    <property type="match status" value="1"/>
</dbReference>
<evidence type="ECO:0000256" key="1">
    <source>
        <dbReference type="ARBA" id="ARBA00004123"/>
    </source>
</evidence>
<evidence type="ECO:0000256" key="5">
    <source>
        <dbReference type="ARBA" id="ARBA00023212"/>
    </source>
</evidence>
<comment type="caution">
    <text evidence="9">The sequence shown here is derived from an EMBL/GenBank/DDBJ whole genome shotgun (WGS) entry which is preliminary data.</text>
</comment>
<dbReference type="FunFam" id="3.90.640.10:FF:000014">
    <property type="entry name" value="Putative actin-related protein 6"/>
    <property type="match status" value="1"/>
</dbReference>
<dbReference type="AlphaFoldDB" id="A0A0T6B2V3"/>
<evidence type="ECO:0000256" key="8">
    <source>
        <dbReference type="SAM" id="MobiDB-lite"/>
    </source>
</evidence>
<evidence type="ECO:0000313" key="10">
    <source>
        <dbReference type="Proteomes" id="UP000051574"/>
    </source>
</evidence>
<protein>
    <recommendedName>
        <fullName evidence="7">Actin-related protein 6</fullName>
    </recommendedName>
</protein>
<dbReference type="SMART" id="SM00268">
    <property type="entry name" value="ACTIN"/>
    <property type="match status" value="1"/>
</dbReference>
<reference evidence="9 10" key="1">
    <citation type="submission" date="2015-09" db="EMBL/GenBank/DDBJ databases">
        <title>Draft genome of the scarab beetle Oryctes borbonicus.</title>
        <authorList>
            <person name="Meyer J.M."/>
            <person name="Markov G.V."/>
            <person name="Baskaran P."/>
            <person name="Herrmann M."/>
            <person name="Sommer R.J."/>
            <person name="Roedelsperger C."/>
        </authorList>
    </citation>
    <scope>NUCLEOTIDE SEQUENCE [LARGE SCALE GENOMIC DNA]</scope>
    <source>
        <strain evidence="9">OB123</strain>
        <tissue evidence="9">Whole animal</tissue>
    </source>
</reference>
<dbReference type="InterPro" id="IPR004000">
    <property type="entry name" value="Actin"/>
</dbReference>